<dbReference type="AlphaFoldDB" id="A0A8J6MWE2"/>
<protein>
    <submittedName>
        <fullName evidence="1">Uncharacterized protein</fullName>
    </submittedName>
</protein>
<comment type="caution">
    <text evidence="1">The sequence shown here is derived from an EMBL/GenBank/DDBJ whole genome shotgun (WGS) entry which is preliminary data.</text>
</comment>
<name>A0A8J6MWE2_9DELT</name>
<organism evidence="1 2">
    <name type="scientific">Candidatus Desulfacyla euxinica</name>
    <dbReference type="NCBI Taxonomy" id="2841693"/>
    <lineage>
        <taxon>Bacteria</taxon>
        <taxon>Deltaproteobacteria</taxon>
        <taxon>Candidatus Desulfacyla</taxon>
    </lineage>
</organism>
<dbReference type="Proteomes" id="UP000650524">
    <property type="component" value="Unassembled WGS sequence"/>
</dbReference>
<dbReference type="EMBL" id="JACNJD010000161">
    <property type="protein sequence ID" value="MBC8176792.1"/>
    <property type="molecule type" value="Genomic_DNA"/>
</dbReference>
<sequence>MKKENGSFLTAFTMTLVIDIYSVNVLKWHKLLLRSPCGAYDSAIKSSQNWCPDSSTGITLPIRDIRAVKAKGLISIIQKICSVVKPLNLFACEVKLIKRKGRRIKYGPMPTSPASTLGLVPSSCPILRAGGSILSKSNKITRLFFNVFSIRSSKFDWVRLGYQEYFGSLNFMKIGLEMGSTLC</sequence>
<evidence type="ECO:0000313" key="2">
    <source>
        <dbReference type="Proteomes" id="UP000650524"/>
    </source>
</evidence>
<reference evidence="1 2" key="1">
    <citation type="submission" date="2020-08" db="EMBL/GenBank/DDBJ databases">
        <title>Bridging the membrane lipid divide: bacteria of the FCB group superphylum have the potential to synthesize archaeal ether lipids.</title>
        <authorList>
            <person name="Villanueva L."/>
            <person name="Von Meijenfeldt F.A.B."/>
            <person name="Westbye A.B."/>
            <person name="Yadav S."/>
            <person name="Hopmans E.C."/>
            <person name="Dutilh B.E."/>
            <person name="Sinninghe Damste J.S."/>
        </authorList>
    </citation>
    <scope>NUCLEOTIDE SEQUENCE [LARGE SCALE GENOMIC DNA]</scope>
    <source>
        <strain evidence="1">NIOZ-UU27</strain>
    </source>
</reference>
<gene>
    <name evidence="1" type="ORF">H8E19_05255</name>
</gene>
<accession>A0A8J6MWE2</accession>
<evidence type="ECO:0000313" key="1">
    <source>
        <dbReference type="EMBL" id="MBC8176792.1"/>
    </source>
</evidence>
<proteinExistence type="predicted"/>